<accession>A0A3P8LA36</accession>
<gene>
    <name evidence="2" type="ORF">NCTC10741_04552</name>
</gene>
<dbReference type="Pfam" id="PF13391">
    <property type="entry name" value="HNH_2"/>
    <property type="match status" value="1"/>
</dbReference>
<dbReference type="EMBL" id="LR131273">
    <property type="protein sequence ID" value="VDR41381.1"/>
    <property type="molecule type" value="Genomic_DNA"/>
</dbReference>
<feature type="domain" description="HNH nuclease" evidence="1">
    <location>
        <begin position="193"/>
        <end position="241"/>
    </location>
</feature>
<name>A0A3P8LA36_TSUPA</name>
<evidence type="ECO:0000313" key="2">
    <source>
        <dbReference type="EMBL" id="VDR41381.1"/>
    </source>
</evidence>
<sequence>MSSESLDLQLRAEIMEFLRHASNDQEHPIAKSSLLYDFKFNGAPFKIIDHQGGIRKPTGFTRAISLTTYESNEKFGYADGIGPDGFIRYSWQGESFDDYRNKAVRQLIGTDLGVPWFIKVSDREFQPVFPLRVVGEEPENKQFVLAFEDIAPIFQSGSPIETALRAYVTRQTISRVHQRFFRSQVLSAYNDHCAICKLHHRKLLDAAHIIPDSGGGEPSVVNGLSLCKIHHQAFDENMLGITPDYLVKIRKDILDEDDGPMLEHGLKRLHNGKLMYLPSSNKLRPSRDLLSSRYNEFLSA</sequence>
<evidence type="ECO:0000259" key="1">
    <source>
        <dbReference type="Pfam" id="PF13391"/>
    </source>
</evidence>
<reference evidence="2 3" key="1">
    <citation type="submission" date="2018-12" db="EMBL/GenBank/DDBJ databases">
        <authorList>
            <consortium name="Pathogen Informatics"/>
        </authorList>
    </citation>
    <scope>NUCLEOTIDE SEQUENCE [LARGE SCALE GENOMIC DNA]</scope>
    <source>
        <strain evidence="2 3">NCTC10741</strain>
    </source>
</reference>
<proteinExistence type="predicted"/>
<organism evidence="2 3">
    <name type="scientific">Tsukamurella paurometabola</name>
    <name type="common">Corynebacterium paurometabolum</name>
    <dbReference type="NCBI Taxonomy" id="2061"/>
    <lineage>
        <taxon>Bacteria</taxon>
        <taxon>Bacillati</taxon>
        <taxon>Actinomycetota</taxon>
        <taxon>Actinomycetes</taxon>
        <taxon>Mycobacteriales</taxon>
        <taxon>Tsukamurellaceae</taxon>
        <taxon>Tsukamurella</taxon>
    </lineage>
</organism>
<dbReference type="AlphaFoldDB" id="A0A3P8LA36"/>
<protein>
    <recommendedName>
        <fullName evidence="1">HNH nuclease domain-containing protein</fullName>
    </recommendedName>
</protein>
<dbReference type="Proteomes" id="UP000271626">
    <property type="component" value="Chromosome"/>
</dbReference>
<evidence type="ECO:0000313" key="3">
    <source>
        <dbReference type="Proteomes" id="UP000271626"/>
    </source>
</evidence>
<dbReference type="InterPro" id="IPR003615">
    <property type="entry name" value="HNH_nuc"/>
</dbReference>
<dbReference type="RefSeq" id="WP_227967050.1">
    <property type="nucleotide sequence ID" value="NZ_CP085954.1"/>
</dbReference>